<proteinExistence type="predicted"/>
<keyword evidence="2" id="KW-1185">Reference proteome</keyword>
<dbReference type="Proteomes" id="UP001054945">
    <property type="component" value="Unassembled WGS sequence"/>
</dbReference>
<reference evidence="1 2" key="1">
    <citation type="submission" date="2021-06" db="EMBL/GenBank/DDBJ databases">
        <title>Caerostris extrusa draft genome.</title>
        <authorList>
            <person name="Kono N."/>
            <person name="Arakawa K."/>
        </authorList>
    </citation>
    <scope>NUCLEOTIDE SEQUENCE [LARGE SCALE GENOMIC DNA]</scope>
</reference>
<protein>
    <submittedName>
        <fullName evidence="1">Uncharacterized protein</fullName>
    </submittedName>
</protein>
<gene>
    <name evidence="1" type="ORF">CEXT_314581</name>
</gene>
<sequence>MLVNSHCCGSYKWIRISVSNCIRAKSRHVLKTEIAVEPIREFESQIVVAEVHNLAISETAAHVCNRTLKWIRISDSKYMISSCLKTAPAVETINGFESRSVIAYVQNLDISENSGGSRAPPAVETINGFESRSVIAYVQNLDISENSGCSRARKWIRISDRNCIVQKSRHVLKTETAVQSISEFESKLAIA</sequence>
<evidence type="ECO:0000313" key="2">
    <source>
        <dbReference type="Proteomes" id="UP001054945"/>
    </source>
</evidence>
<name>A0AAV4MR11_CAEEX</name>
<evidence type="ECO:0000313" key="1">
    <source>
        <dbReference type="EMBL" id="GIX74788.1"/>
    </source>
</evidence>
<accession>A0AAV4MR11</accession>
<comment type="caution">
    <text evidence="1">The sequence shown here is derived from an EMBL/GenBank/DDBJ whole genome shotgun (WGS) entry which is preliminary data.</text>
</comment>
<dbReference type="AlphaFoldDB" id="A0AAV4MR11"/>
<dbReference type="EMBL" id="BPLR01002527">
    <property type="protein sequence ID" value="GIX74788.1"/>
    <property type="molecule type" value="Genomic_DNA"/>
</dbReference>
<organism evidence="1 2">
    <name type="scientific">Caerostris extrusa</name>
    <name type="common">Bark spider</name>
    <name type="synonym">Caerostris bankana</name>
    <dbReference type="NCBI Taxonomy" id="172846"/>
    <lineage>
        <taxon>Eukaryota</taxon>
        <taxon>Metazoa</taxon>
        <taxon>Ecdysozoa</taxon>
        <taxon>Arthropoda</taxon>
        <taxon>Chelicerata</taxon>
        <taxon>Arachnida</taxon>
        <taxon>Araneae</taxon>
        <taxon>Araneomorphae</taxon>
        <taxon>Entelegynae</taxon>
        <taxon>Araneoidea</taxon>
        <taxon>Araneidae</taxon>
        <taxon>Caerostris</taxon>
    </lineage>
</organism>